<dbReference type="Proteomes" id="UP000248925">
    <property type="component" value="Unassembled WGS sequence"/>
</dbReference>
<feature type="region of interest" description="Disordered" evidence="1">
    <location>
        <begin position="892"/>
        <end position="932"/>
    </location>
</feature>
<evidence type="ECO:0000313" key="4">
    <source>
        <dbReference type="EMBL" id="PZM11171.1"/>
    </source>
</evidence>
<dbReference type="Gene3D" id="3.30.70.1070">
    <property type="entry name" value="Sporulation related repeat"/>
    <property type="match status" value="1"/>
</dbReference>
<feature type="domain" description="SPOR" evidence="3">
    <location>
        <begin position="966"/>
        <end position="1049"/>
    </location>
</feature>
<feature type="compositionally biased region" description="Acidic residues" evidence="1">
    <location>
        <begin position="72"/>
        <end position="81"/>
    </location>
</feature>
<dbReference type="Pfam" id="PF05036">
    <property type="entry name" value="SPOR"/>
    <property type="match status" value="1"/>
</dbReference>
<proteinExistence type="predicted"/>
<dbReference type="InterPro" id="IPR036680">
    <property type="entry name" value="SPOR-like_sf"/>
</dbReference>
<feature type="compositionally biased region" description="Low complexity" evidence="1">
    <location>
        <begin position="827"/>
        <end position="841"/>
    </location>
</feature>
<organism evidence="4 5">
    <name type="scientific">Rhizobium tubonense</name>
    <dbReference type="NCBI Taxonomy" id="484088"/>
    <lineage>
        <taxon>Bacteria</taxon>
        <taxon>Pseudomonadati</taxon>
        <taxon>Pseudomonadota</taxon>
        <taxon>Alphaproteobacteria</taxon>
        <taxon>Hyphomicrobiales</taxon>
        <taxon>Rhizobiaceae</taxon>
        <taxon>Rhizobium/Agrobacterium group</taxon>
        <taxon>Rhizobium</taxon>
    </lineage>
</organism>
<feature type="region of interest" description="Disordered" evidence="1">
    <location>
        <begin position="549"/>
        <end position="625"/>
    </location>
</feature>
<name>A0A2W4CEC7_9HYPH</name>
<dbReference type="GO" id="GO:0042834">
    <property type="term" value="F:peptidoglycan binding"/>
    <property type="evidence" value="ECO:0007669"/>
    <property type="project" value="InterPro"/>
</dbReference>
<dbReference type="EMBL" id="PCDP01000040">
    <property type="protein sequence ID" value="PZM11171.1"/>
    <property type="molecule type" value="Genomic_DNA"/>
</dbReference>
<comment type="caution">
    <text evidence="4">The sequence shown here is derived from an EMBL/GenBank/DDBJ whole genome shotgun (WGS) entry which is preliminary data.</text>
</comment>
<evidence type="ECO:0000256" key="2">
    <source>
        <dbReference type="SAM" id="Phobius"/>
    </source>
</evidence>
<evidence type="ECO:0000256" key="1">
    <source>
        <dbReference type="SAM" id="MobiDB-lite"/>
    </source>
</evidence>
<feature type="transmembrane region" description="Helical" evidence="2">
    <location>
        <begin position="634"/>
        <end position="655"/>
    </location>
</feature>
<feature type="compositionally biased region" description="Basic and acidic residues" evidence="1">
    <location>
        <begin position="588"/>
        <end position="600"/>
    </location>
</feature>
<accession>A0A2W4CEC7</accession>
<keyword evidence="2" id="KW-1133">Transmembrane helix</keyword>
<dbReference type="AlphaFoldDB" id="A0A2W4CEC7"/>
<feature type="region of interest" description="Disordered" evidence="1">
    <location>
        <begin position="206"/>
        <end position="235"/>
    </location>
</feature>
<reference evidence="4 5" key="1">
    <citation type="journal article" date="2018" name="Sci. Rep.">
        <title>Rhizobium tumorigenes sp. nov., a novel plant tumorigenic bacterium isolated from cane gall tumors on thornless blackberry.</title>
        <authorList>
            <person name="Kuzmanovi N."/>
            <person name="Smalla K."/>
            <person name="Gronow S."/>
            <person name="PuBawska J."/>
        </authorList>
    </citation>
    <scope>NUCLEOTIDE SEQUENCE [LARGE SCALE GENOMIC DNA]</scope>
    <source>
        <strain evidence="4 5">CCBAU 85046</strain>
    </source>
</reference>
<evidence type="ECO:0000259" key="3">
    <source>
        <dbReference type="PROSITE" id="PS51724"/>
    </source>
</evidence>
<sequence length="1049" mass="109842">MAEKQLAYRTNGKDEIFAEDDPLAELARIVGFEPRSPAPATQRNEPAFDLEDELLREFERYDAPRLSPIDDISIEPEDEPLYGEAAYAQPGNENVPRPEPHHQTEPEFAELSLEDAAPSVEPEISAEAYEDAPTSEWVDEAPLAETFVEQATEVASVAAEVVAPEPAARDLADELELSIGNAPVARVAPRTPQWAAASIRLPLANFNAPRKQEQPAENVTPVEQSHAETPAEPELEIVPALDIRSSELEHDFEQPSALGFPAEQDRHEDLAPEQHALAPQAVVEAPIFDLVAAAEHGDVQADAALTEPAYETQSVDDFDDLLADVSRYPVPLRGEPVEAKAEPNFGSISVQPPIATAVAVPEPVAAPVEPLAEEVEPVTAGSEDPFADHDFDFDFAGIEMELAELDFTEAKKPAPEDVVADSQPPAAIPTPQRSMATPLAAPRAAQAVRPELAARPASAPILTLPPAPPVAAAVVAPKAPLPAFDSEQPLPFDPSEITETEDRLETFDGMNVPVLPHVEKEEPVAVPPEYDFDIDAELANLFNPPAKEATRQAVKSSSAGDAAAAGSWSPDSSAKTAAGKSGEELDEFERALEEDFRRSFSEPQQPAPDNVARMTLESSSETTDRRRARSMRGIAAAAAAVLVLGAGAYGVYGFLFHGSSLGLSSGEPRVITADKEPIKVVPENPGGKVVPNQDKAVYDRVAGDATQAPKQKQLVSSNEQPVDVVQKTLIPEAMSPDDNDDGAGDGNDVTATPVGETEDPRLLPGQSNSTDTAAAASDQENAPSVSPRKVRTMIVKPDGTLVARDEPAPAVDNSVKAPAPTVAKSQPSRPAAPAATADVAPTGKLASTDLRATNSDNAPASSALADAADSDAASAESTPIRVVKTTKIGDTAPAAAQASDTAPVPASRPAQPAVAPKVAPAPKQTQVADAVAPPAAKPVVPVAPAPKQPVAAAPVQKQVASAATAATSAGGYVMQIASLPSEEEAKRSQANLMSKFGSVIGGHAIEIRKADIAGKGTYYRVRVAAGSKDDAAALCVRFRAAGGTCLISK</sequence>
<feature type="compositionally biased region" description="Low complexity" evidence="1">
    <location>
        <begin position="769"/>
        <end position="778"/>
    </location>
</feature>
<protein>
    <submittedName>
        <fullName evidence="4">Sporulation protein</fullName>
    </submittedName>
</protein>
<keyword evidence="2" id="KW-0472">Membrane</keyword>
<keyword evidence="2" id="KW-0812">Transmembrane</keyword>
<dbReference type="OrthoDB" id="7338235at2"/>
<keyword evidence="5" id="KW-1185">Reference proteome</keyword>
<gene>
    <name evidence="4" type="ORF">CPY51_20550</name>
</gene>
<dbReference type="InterPro" id="IPR007730">
    <property type="entry name" value="SPOR-like_dom"/>
</dbReference>
<feature type="region of interest" description="Disordered" evidence="1">
    <location>
        <begin position="732"/>
        <end position="878"/>
    </location>
</feature>
<feature type="region of interest" description="Disordered" evidence="1">
    <location>
        <begin position="67"/>
        <end position="135"/>
    </location>
</feature>
<evidence type="ECO:0000313" key="5">
    <source>
        <dbReference type="Proteomes" id="UP000248925"/>
    </source>
</evidence>
<dbReference type="RefSeq" id="WP_111162108.1">
    <property type="nucleotide sequence ID" value="NZ_PCDP01000040.1"/>
</dbReference>
<feature type="compositionally biased region" description="Low complexity" evidence="1">
    <location>
        <begin position="556"/>
        <end position="574"/>
    </location>
</feature>
<feature type="compositionally biased region" description="Basic and acidic residues" evidence="1">
    <location>
        <begin position="96"/>
        <end position="105"/>
    </location>
</feature>
<dbReference type="PROSITE" id="PS51724">
    <property type="entry name" value="SPOR"/>
    <property type="match status" value="1"/>
</dbReference>
<feature type="compositionally biased region" description="Low complexity" evidence="1">
    <location>
        <begin position="855"/>
        <end position="877"/>
    </location>
</feature>